<reference evidence="4" key="1">
    <citation type="submission" date="2016-02" db="EMBL/GenBank/DDBJ databases">
        <authorList>
            <person name="Holder M.E."/>
            <person name="Ajami N.J."/>
            <person name="Petrosino J.F."/>
        </authorList>
    </citation>
    <scope>NUCLEOTIDE SEQUENCE [LARGE SCALE GENOMIC DNA]</scope>
    <source>
        <strain evidence="4">CCUG 45958</strain>
    </source>
</reference>
<dbReference type="Pfam" id="PF01381">
    <property type="entry name" value="HTH_3"/>
    <property type="match status" value="1"/>
</dbReference>
<evidence type="ECO:0000313" key="4">
    <source>
        <dbReference type="Proteomes" id="UP000069241"/>
    </source>
</evidence>
<protein>
    <submittedName>
        <fullName evidence="3">Cro/Cl family transcriptional regulator</fullName>
    </submittedName>
</protein>
<feature type="domain" description="HTH cro/C1-type" evidence="2">
    <location>
        <begin position="17"/>
        <end position="60"/>
    </location>
</feature>
<evidence type="ECO:0000259" key="2">
    <source>
        <dbReference type="PROSITE" id="PS50943"/>
    </source>
</evidence>
<dbReference type="RefSeq" id="WP_062253573.1">
    <property type="nucleotide sequence ID" value="NZ_CP014229.1"/>
</dbReference>
<dbReference type="InterPro" id="IPR001387">
    <property type="entry name" value="Cro/C1-type_HTH"/>
</dbReference>
<feature type="region of interest" description="Disordered" evidence="1">
    <location>
        <begin position="128"/>
        <end position="150"/>
    </location>
</feature>
<organism evidence="3 4">
    <name type="scientific">Desulfovibrio fairfieldensis</name>
    <dbReference type="NCBI Taxonomy" id="44742"/>
    <lineage>
        <taxon>Bacteria</taxon>
        <taxon>Pseudomonadati</taxon>
        <taxon>Thermodesulfobacteriota</taxon>
        <taxon>Desulfovibrionia</taxon>
        <taxon>Desulfovibrionales</taxon>
        <taxon>Desulfovibrionaceae</taxon>
        <taxon>Desulfovibrio</taxon>
    </lineage>
</organism>
<dbReference type="KEGG" id="dfi:AXF13_12090"/>
<dbReference type="SMART" id="SM00530">
    <property type="entry name" value="HTH_XRE"/>
    <property type="match status" value="1"/>
</dbReference>
<keyword evidence="4" id="KW-1185">Reference proteome</keyword>
<proteinExistence type="predicted"/>
<name>A0A0X8JL77_9BACT</name>
<dbReference type="Proteomes" id="UP000069241">
    <property type="component" value="Chromosome"/>
</dbReference>
<accession>A0A0X8JL77</accession>
<dbReference type="SUPFAM" id="SSF90257">
    <property type="entry name" value="Myosin rod fragments"/>
    <property type="match status" value="1"/>
</dbReference>
<evidence type="ECO:0000313" key="3">
    <source>
        <dbReference type="EMBL" id="AMD90802.1"/>
    </source>
</evidence>
<dbReference type="SUPFAM" id="SSF47413">
    <property type="entry name" value="lambda repressor-like DNA-binding domains"/>
    <property type="match status" value="1"/>
</dbReference>
<dbReference type="EMBL" id="CP014229">
    <property type="protein sequence ID" value="AMD90802.1"/>
    <property type="molecule type" value="Genomic_DNA"/>
</dbReference>
<dbReference type="PROSITE" id="PS50943">
    <property type="entry name" value="HTH_CROC1"/>
    <property type="match status" value="1"/>
</dbReference>
<sequence length="150" mass="16418">MDTLGARIRLARGKTPQGAFAALIGVSKGSLGGYERDENLPNTDVALKICRQTGFSVEWLLSGRGPMRADAAPRPQESGPPPETAAPYCARCLKLEEKLEKLEEERRELNTENRRLWKENSDLNARVARLEEQQKKGGPAGNAARDCSAA</sequence>
<dbReference type="Gene3D" id="1.10.260.40">
    <property type="entry name" value="lambda repressor-like DNA-binding domains"/>
    <property type="match status" value="1"/>
</dbReference>
<evidence type="ECO:0000256" key="1">
    <source>
        <dbReference type="SAM" id="MobiDB-lite"/>
    </source>
</evidence>
<dbReference type="CDD" id="cd00093">
    <property type="entry name" value="HTH_XRE"/>
    <property type="match status" value="1"/>
</dbReference>
<dbReference type="InterPro" id="IPR010982">
    <property type="entry name" value="Lambda_DNA-bd_dom_sf"/>
</dbReference>
<gene>
    <name evidence="3" type="ORF">AXF13_12090</name>
</gene>
<dbReference type="AlphaFoldDB" id="A0A0X8JL77"/>
<dbReference type="GO" id="GO:0003677">
    <property type="term" value="F:DNA binding"/>
    <property type="evidence" value="ECO:0007669"/>
    <property type="project" value="InterPro"/>
</dbReference>